<dbReference type="InterPro" id="IPR011322">
    <property type="entry name" value="N-reg_PII-like_a/b"/>
</dbReference>
<evidence type="ECO:0000313" key="3">
    <source>
        <dbReference type="Proteomes" id="UP001302249"/>
    </source>
</evidence>
<dbReference type="Proteomes" id="UP001302249">
    <property type="component" value="Chromosome"/>
</dbReference>
<keyword evidence="3" id="KW-1185">Reference proteome</keyword>
<dbReference type="Pfam" id="PF03091">
    <property type="entry name" value="CutA1"/>
    <property type="match status" value="1"/>
</dbReference>
<evidence type="ECO:0000256" key="1">
    <source>
        <dbReference type="ARBA" id="ARBA00010169"/>
    </source>
</evidence>
<gene>
    <name evidence="2" type="primary">cutA</name>
    <name evidence="2" type="ORF">RPR59_12400</name>
</gene>
<protein>
    <submittedName>
        <fullName evidence="2">Divalent cation tolerance protein CutA</fullName>
    </submittedName>
</protein>
<dbReference type="SUPFAM" id="SSF54913">
    <property type="entry name" value="GlnB-like"/>
    <property type="match status" value="1"/>
</dbReference>
<reference evidence="2 3" key="1">
    <citation type="submission" date="2023-09" db="EMBL/GenBank/DDBJ databases">
        <authorList>
            <person name="Rey-Velasco X."/>
        </authorList>
    </citation>
    <scope>NUCLEOTIDE SEQUENCE [LARGE SCALE GENOMIC DNA]</scope>
    <source>
        <strain evidence="2 3">W311</strain>
    </source>
</reference>
<proteinExistence type="inferred from homology"/>
<dbReference type="InterPro" id="IPR015867">
    <property type="entry name" value="N-reg_PII/ATP_PRibTrfase_C"/>
</dbReference>
<organism evidence="2 3">
    <name type="scientific">Stakelama saccharophila</name>
    <dbReference type="NCBI Taxonomy" id="3075605"/>
    <lineage>
        <taxon>Bacteria</taxon>
        <taxon>Pseudomonadati</taxon>
        <taxon>Pseudomonadota</taxon>
        <taxon>Alphaproteobacteria</taxon>
        <taxon>Sphingomonadales</taxon>
        <taxon>Sphingomonadaceae</taxon>
        <taxon>Stakelama</taxon>
    </lineage>
</organism>
<dbReference type="PANTHER" id="PTHR23419:SF8">
    <property type="entry name" value="FI09726P"/>
    <property type="match status" value="1"/>
</dbReference>
<dbReference type="Gene3D" id="3.30.70.120">
    <property type="match status" value="1"/>
</dbReference>
<name>A0ABZ0B7Z7_9SPHN</name>
<dbReference type="EMBL" id="CP135076">
    <property type="protein sequence ID" value="WNO53236.1"/>
    <property type="molecule type" value="Genomic_DNA"/>
</dbReference>
<dbReference type="InterPro" id="IPR004323">
    <property type="entry name" value="Ion_tolerance_CutA"/>
</dbReference>
<evidence type="ECO:0000313" key="2">
    <source>
        <dbReference type="EMBL" id="WNO53236.1"/>
    </source>
</evidence>
<comment type="similarity">
    <text evidence="1">Belongs to the CutA family.</text>
</comment>
<accession>A0ABZ0B7Z7</accession>
<dbReference type="RefSeq" id="WP_313914501.1">
    <property type="nucleotide sequence ID" value="NZ_CP135076.1"/>
</dbReference>
<sequence>MSDIALVYTTFPDADSAQAVAQRMIEDNFAACANVMAGCVSIYRWEEGVAQDVETPVLFKTATDRAEALRDEIVQLHPYDLPVIEIWPAAVMRPVAEWVDESVRD</sequence>
<dbReference type="PANTHER" id="PTHR23419">
    <property type="entry name" value="DIVALENT CATION TOLERANCE CUTA-RELATED"/>
    <property type="match status" value="1"/>
</dbReference>